<dbReference type="Gene3D" id="2.30.110.10">
    <property type="entry name" value="Electron Transport, Fmn-binding Protein, Chain A"/>
    <property type="match status" value="1"/>
</dbReference>
<dbReference type="InterPro" id="IPR012349">
    <property type="entry name" value="Split_barrel_FMN-bd"/>
</dbReference>
<evidence type="ECO:0000313" key="2">
    <source>
        <dbReference type="EMBL" id="CAE6780891.1"/>
    </source>
</evidence>
<dbReference type="SUPFAM" id="SSF50475">
    <property type="entry name" value="FMN-binding split barrel"/>
    <property type="match status" value="1"/>
</dbReference>
<dbReference type="Pfam" id="PF01243">
    <property type="entry name" value="PNPOx_N"/>
    <property type="match status" value="1"/>
</dbReference>
<keyword evidence="3" id="KW-1185">Reference proteome</keyword>
<reference evidence="2 3" key="1">
    <citation type="submission" date="2021-02" db="EMBL/GenBank/DDBJ databases">
        <authorList>
            <person name="Han P."/>
        </authorList>
    </citation>
    <scope>NUCLEOTIDE SEQUENCE [LARGE SCALE GENOMIC DNA]</scope>
    <source>
        <strain evidence="2">Candidatus Nitrospira sp. ZN2</strain>
    </source>
</reference>
<dbReference type="PIRSF" id="PIRSF004633">
    <property type="entry name" value="UCP_PLP_oxd"/>
    <property type="match status" value="1"/>
</dbReference>
<sequence>MSMQDSKPNEEIQAAYEHLITGARTGVLLTLRNGHPFGSHVPYLLGADWSCAYLHLSRLALHTHHLLDDSRVSLFIAEPDEPGKNPLALQRLNVQGTARILPVDHESYESVKQRYLAKFPQSKMMFGFGDFALWELRMQDAHLVLGFGQAYQASAASPNQWHHQTPDKKA</sequence>
<comment type="caution">
    <text evidence="2">The sequence shown here is derived from an EMBL/GenBank/DDBJ whole genome shotgun (WGS) entry which is preliminary data.</text>
</comment>
<dbReference type="RefSeq" id="WP_213043527.1">
    <property type="nucleotide sequence ID" value="NZ_CAJNBJ010000017.1"/>
</dbReference>
<organism evidence="2 3">
    <name type="scientific">Nitrospira defluvii</name>
    <dbReference type="NCBI Taxonomy" id="330214"/>
    <lineage>
        <taxon>Bacteria</taxon>
        <taxon>Pseudomonadati</taxon>
        <taxon>Nitrospirota</taxon>
        <taxon>Nitrospiria</taxon>
        <taxon>Nitrospirales</taxon>
        <taxon>Nitrospiraceae</taxon>
        <taxon>Nitrospira</taxon>
    </lineage>
</organism>
<feature type="domain" description="Pyridoxamine 5'-phosphate oxidase N-terminal" evidence="1">
    <location>
        <begin position="13"/>
        <end position="142"/>
    </location>
</feature>
<evidence type="ECO:0000259" key="1">
    <source>
        <dbReference type="Pfam" id="PF01243"/>
    </source>
</evidence>
<protein>
    <recommendedName>
        <fullName evidence="1">Pyridoxamine 5'-phosphate oxidase N-terminal domain-containing protein</fullName>
    </recommendedName>
</protein>
<dbReference type="InterPro" id="IPR014419">
    <property type="entry name" value="HutZ"/>
</dbReference>
<dbReference type="PANTHER" id="PTHR13343">
    <property type="entry name" value="CREG1 PROTEIN"/>
    <property type="match status" value="1"/>
</dbReference>
<proteinExistence type="predicted"/>
<evidence type="ECO:0000313" key="3">
    <source>
        <dbReference type="Proteomes" id="UP000675880"/>
    </source>
</evidence>
<dbReference type="InterPro" id="IPR011576">
    <property type="entry name" value="Pyridox_Oxase_N"/>
</dbReference>
<dbReference type="PANTHER" id="PTHR13343:SF17">
    <property type="entry name" value="CELLULAR REPRESSOR OF E1A-STIMULATED GENES, ISOFORM A"/>
    <property type="match status" value="1"/>
</dbReference>
<gene>
    <name evidence="2" type="ORF">NSPZN2_40749</name>
</gene>
<dbReference type="Proteomes" id="UP000675880">
    <property type="component" value="Unassembled WGS sequence"/>
</dbReference>
<name>A0ABM8RZT7_9BACT</name>
<accession>A0ABM8RZT7</accession>
<dbReference type="EMBL" id="CAJNBJ010000017">
    <property type="protein sequence ID" value="CAE6780891.1"/>
    <property type="molecule type" value="Genomic_DNA"/>
</dbReference>